<dbReference type="Pfam" id="PF13689">
    <property type="entry name" value="DUF4154"/>
    <property type="match status" value="1"/>
</dbReference>
<dbReference type="InterPro" id="IPR025293">
    <property type="entry name" value="YfiR/HmsC-like"/>
</dbReference>
<dbReference type="Proteomes" id="UP000596176">
    <property type="component" value="Chromosome"/>
</dbReference>
<name>A0A7U0N927_SERPR</name>
<organism evidence="1 2">
    <name type="scientific">Serratia proteamaculans</name>
    <dbReference type="NCBI Taxonomy" id="28151"/>
    <lineage>
        <taxon>Bacteria</taxon>
        <taxon>Pseudomonadati</taxon>
        <taxon>Pseudomonadota</taxon>
        <taxon>Gammaproteobacteria</taxon>
        <taxon>Enterobacterales</taxon>
        <taxon>Yersiniaceae</taxon>
        <taxon>Serratia</taxon>
    </lineage>
</organism>
<gene>
    <name evidence="1" type="ORF">JKX24_07010</name>
</gene>
<evidence type="ECO:0000313" key="2">
    <source>
        <dbReference type="Proteomes" id="UP000596176"/>
    </source>
</evidence>
<dbReference type="EMBL" id="CP068391">
    <property type="protein sequence ID" value="QQX54749.1"/>
    <property type="molecule type" value="Genomic_DNA"/>
</dbReference>
<proteinExistence type="predicted"/>
<dbReference type="RefSeq" id="WP_207977908.1">
    <property type="nucleotide sequence ID" value="NZ_CAMIRV010000008.1"/>
</dbReference>
<reference evidence="1 2" key="1">
    <citation type="submission" date="2021-01" db="EMBL/GenBank/DDBJ databases">
        <title>Chromosome sequence of Serratia proteamaculans strain 94 rif-r, isolated from spoiled beef.</title>
        <authorList>
            <person name="Zaytseva Y.V."/>
            <person name="Iablokov S.N."/>
            <person name="Klyukina A."/>
        </authorList>
    </citation>
    <scope>NUCLEOTIDE SEQUENCE [LARGE SCALE GENOMIC DNA]</scope>
    <source>
        <strain evidence="1 2">94 rif-r</strain>
    </source>
</reference>
<accession>A0A7U0N927</accession>
<evidence type="ECO:0000313" key="1">
    <source>
        <dbReference type="EMBL" id="QQX54749.1"/>
    </source>
</evidence>
<dbReference type="AlphaFoldDB" id="A0A7U0N927"/>
<sequence>MKMAKYAALLATCAKSSLRSFICARLDCSRLLSLVLLALLAFPGLARPETGDPHKSRTHAVTTVVVGIISYARWPSEPNPIRLCVTAPTQYAEGLFDPILLSAPRPIKAERIAFDSPLLSTGCDVIYLGNINAGQKQNFMQRINGHSILSISENDDECSAGNAFCLQFEGDTASFKVNLDALARSGVRVHPNVLQLARKQAPPL</sequence>
<protein>
    <submittedName>
        <fullName evidence="1">YfiR family protein</fullName>
    </submittedName>
</protein>